<dbReference type="InterPro" id="IPR035681">
    <property type="entry name" value="ComA-like_MBL"/>
</dbReference>
<dbReference type="AlphaFoldDB" id="D9S2H8"/>
<dbReference type="CDD" id="cd07731">
    <property type="entry name" value="ComA-like_MBL-fold"/>
    <property type="match status" value="1"/>
</dbReference>
<reference evidence="2 3" key="1">
    <citation type="journal article" date="2010" name="Stand. Genomic Sci.">
        <title>Complete genome sequence of Thermosediminibacter oceani type strain (JW/IW-1228P).</title>
        <authorList>
            <person name="Pitluck S."/>
            <person name="Yasawong M."/>
            <person name="Munk C."/>
            <person name="Nolan M."/>
            <person name="Lapidus A."/>
            <person name="Lucas S."/>
            <person name="Glavina Del Rio T."/>
            <person name="Tice H."/>
            <person name="Cheng J.F."/>
            <person name="Bruce D."/>
            <person name="Detter C."/>
            <person name="Tapia R."/>
            <person name="Han C."/>
            <person name="Goodwin L."/>
            <person name="Liolios K."/>
            <person name="Ivanova N."/>
            <person name="Mavromatis K."/>
            <person name="Mikhailova N."/>
            <person name="Pati A."/>
            <person name="Chen A."/>
            <person name="Palaniappan K."/>
            <person name="Land M."/>
            <person name="Hauser L."/>
            <person name="Chang Y.J."/>
            <person name="Jeffries C.D."/>
            <person name="Rohde M."/>
            <person name="Spring S."/>
            <person name="Sikorski J."/>
            <person name="Goker M."/>
            <person name="Woyke T."/>
            <person name="Bristow J."/>
            <person name="Eisen J.A."/>
            <person name="Markowitz V."/>
            <person name="Hugenholtz P."/>
            <person name="Kyrpides N.C."/>
            <person name="Klenk H.P."/>
        </authorList>
    </citation>
    <scope>NUCLEOTIDE SEQUENCE [LARGE SCALE GENOMIC DNA]</scope>
    <source>
        <strain evidence="3">ATCC BAA-1034 / DSM 16646 / JW/IW-1228P</strain>
    </source>
</reference>
<dbReference type="eggNOG" id="COG2333">
    <property type="taxonomic scope" value="Bacteria"/>
</dbReference>
<proteinExistence type="predicted"/>
<gene>
    <name evidence="2" type="ordered locus">Toce_0843</name>
</gene>
<name>D9S2H8_THEOJ</name>
<organism evidence="2 3">
    <name type="scientific">Thermosediminibacter oceani (strain ATCC BAA-1034 / DSM 16646 / JW/IW-1228P)</name>
    <dbReference type="NCBI Taxonomy" id="555079"/>
    <lineage>
        <taxon>Bacteria</taxon>
        <taxon>Bacillati</taxon>
        <taxon>Bacillota</taxon>
        <taxon>Clostridia</taxon>
        <taxon>Thermosediminibacterales</taxon>
        <taxon>Thermosediminibacteraceae</taxon>
        <taxon>Thermosediminibacter</taxon>
    </lineage>
</organism>
<dbReference type="RefSeq" id="WP_013275648.1">
    <property type="nucleotide sequence ID" value="NC_014377.1"/>
</dbReference>
<dbReference type="EMBL" id="CP002131">
    <property type="protein sequence ID" value="ADL07605.1"/>
    <property type="molecule type" value="Genomic_DNA"/>
</dbReference>
<sequence length="295" mass="32712">MKKAFRNKPIIILLLLAIFIAAFLPGCAVESGFDQEGTGPSRGFLEVNFLDVGQADSIFIIFPGGSTMLVDAGNNDDAKTVINYIRKKGIKRIDAVVATHPHEDHIGAMDDVIHTFDIGKIYMPRVTTTTKTFRDFMQAVSDKKLKITPVKGGMTISLDEDVDIRVLAPNSTGYDELNNYSAVLKITYKNNSFILTGDAEKLSEQEMLKKKYNLKADVLKVGHHGSSSSTSTEFLKSVSPRYAVISYGKNNDYGHPHRETLERLRKYNVIVYTTAKNGHVIMESDGNTIKVTTSR</sequence>
<evidence type="ECO:0000313" key="3">
    <source>
        <dbReference type="Proteomes" id="UP000000272"/>
    </source>
</evidence>
<dbReference type="Proteomes" id="UP000000272">
    <property type="component" value="Chromosome"/>
</dbReference>
<accession>D9S2H8</accession>
<dbReference type="InterPro" id="IPR001279">
    <property type="entry name" value="Metallo-B-lactamas"/>
</dbReference>
<dbReference type="SMART" id="SM00849">
    <property type="entry name" value="Lactamase_B"/>
    <property type="match status" value="1"/>
</dbReference>
<dbReference type="OrthoDB" id="9761531at2"/>
<dbReference type="Pfam" id="PF00753">
    <property type="entry name" value="Lactamase_B"/>
    <property type="match status" value="1"/>
</dbReference>
<dbReference type="HOGENOM" id="CLU_010363_0_3_9"/>
<keyword evidence="3" id="KW-1185">Reference proteome</keyword>
<dbReference type="SUPFAM" id="SSF56281">
    <property type="entry name" value="Metallo-hydrolase/oxidoreductase"/>
    <property type="match status" value="1"/>
</dbReference>
<dbReference type="InterPro" id="IPR036866">
    <property type="entry name" value="RibonucZ/Hydroxyglut_hydro"/>
</dbReference>
<dbReference type="PANTHER" id="PTHR30619:SF7">
    <property type="entry name" value="BETA-LACTAMASE DOMAIN PROTEIN"/>
    <property type="match status" value="1"/>
</dbReference>
<dbReference type="STRING" id="555079.Toce_0843"/>
<evidence type="ECO:0000259" key="1">
    <source>
        <dbReference type="SMART" id="SM00849"/>
    </source>
</evidence>
<protein>
    <submittedName>
        <fullName evidence="2">Beta-lactamase domain protein</fullName>
    </submittedName>
</protein>
<dbReference type="InterPro" id="IPR052159">
    <property type="entry name" value="Competence_DNA_uptake"/>
</dbReference>
<dbReference type="KEGG" id="toc:Toce_0843"/>
<feature type="domain" description="Metallo-beta-lactamase" evidence="1">
    <location>
        <begin position="54"/>
        <end position="249"/>
    </location>
</feature>
<dbReference type="PANTHER" id="PTHR30619">
    <property type="entry name" value="DNA INTERNALIZATION/COMPETENCE PROTEIN COMEC/REC2"/>
    <property type="match status" value="1"/>
</dbReference>
<evidence type="ECO:0000313" key="2">
    <source>
        <dbReference type="EMBL" id="ADL07605.1"/>
    </source>
</evidence>
<dbReference type="Gene3D" id="3.60.15.10">
    <property type="entry name" value="Ribonuclease Z/Hydroxyacylglutathione hydrolase-like"/>
    <property type="match status" value="1"/>
</dbReference>